<feature type="signal peptide" evidence="4">
    <location>
        <begin position="1"/>
        <end position="19"/>
    </location>
</feature>
<keyword evidence="2 3" id="KW-0040">ANK repeat</keyword>
<sequence length="420" mass="46993">MKKIFVPCLLLLLATAACQKRAVTAHEDDVLARVCDIEKSRHGETGGGIVLFGNRAMDEYRRAPGSPRHLVKALGRAEGVCRGALIQLLTVFHFDYLDQRFFRITATWREQDWVFFANALSQTTGPLFERYTLVLLDPERPAAVRKIAVNRLSQFDQAPHEKMLGRLVRAYRDDSQLSHLLLHLDLVALPASTTWFADLFDHANPDVHRDIMLAWSTSERDDKSDLIARYLNHGDPGVRRFAESLTAQLAGQDKLTMRTEVRQIQVTKNGDQTDLNQGFIEAVYQLDLQAMESALDNGAELNSRDNLGTPALILLLNLSSFRAVPKQYTPLVRARGLKIMEQREQALAAAQFLLGLGADVNIATESGETPLYMAAMYGNKVFATLLLNHGADPSLRNSAGFTPLDIARTLENQRMVELLR</sequence>
<dbReference type="EMBL" id="JAFREP010000002">
    <property type="protein sequence ID" value="MBO1317399.1"/>
    <property type="molecule type" value="Genomic_DNA"/>
</dbReference>
<keyword evidence="1" id="KW-0677">Repeat</keyword>
<keyword evidence="4" id="KW-0732">Signal</keyword>
<evidence type="ECO:0000256" key="1">
    <source>
        <dbReference type="ARBA" id="ARBA00022737"/>
    </source>
</evidence>
<dbReference type="PANTHER" id="PTHR24171">
    <property type="entry name" value="ANKYRIN REPEAT DOMAIN-CONTAINING PROTEIN 39-RELATED"/>
    <property type="match status" value="1"/>
</dbReference>
<feature type="repeat" description="ANK" evidence="3">
    <location>
        <begin position="366"/>
        <end position="398"/>
    </location>
</feature>
<reference evidence="5" key="1">
    <citation type="submission" date="2021-03" db="EMBL/GenBank/DDBJ databases">
        <authorList>
            <person name="Wang G."/>
        </authorList>
    </citation>
    <scope>NUCLEOTIDE SEQUENCE</scope>
    <source>
        <strain evidence="5">KCTC 12899</strain>
    </source>
</reference>
<evidence type="ECO:0000256" key="4">
    <source>
        <dbReference type="SAM" id="SignalP"/>
    </source>
</evidence>
<dbReference type="SMART" id="SM00248">
    <property type="entry name" value="ANK"/>
    <property type="match status" value="2"/>
</dbReference>
<evidence type="ECO:0000256" key="2">
    <source>
        <dbReference type="ARBA" id="ARBA00023043"/>
    </source>
</evidence>
<dbReference type="Gene3D" id="1.25.40.20">
    <property type="entry name" value="Ankyrin repeat-containing domain"/>
    <property type="match status" value="1"/>
</dbReference>
<dbReference type="PROSITE" id="PS50297">
    <property type="entry name" value="ANK_REP_REGION"/>
    <property type="match status" value="1"/>
</dbReference>
<dbReference type="PROSITE" id="PS51257">
    <property type="entry name" value="PROKAR_LIPOPROTEIN"/>
    <property type="match status" value="1"/>
</dbReference>
<name>A0A8J7U268_9BACT</name>
<comment type="caution">
    <text evidence="5">The sequence shown here is derived from an EMBL/GenBank/DDBJ whole genome shotgun (WGS) entry which is preliminary data.</text>
</comment>
<dbReference type="InterPro" id="IPR036770">
    <property type="entry name" value="Ankyrin_rpt-contain_sf"/>
</dbReference>
<gene>
    <name evidence="5" type="ORF">J3U88_02925</name>
</gene>
<evidence type="ECO:0000256" key="3">
    <source>
        <dbReference type="PROSITE-ProRule" id="PRU00023"/>
    </source>
</evidence>
<dbReference type="RefSeq" id="WP_207856635.1">
    <property type="nucleotide sequence ID" value="NZ_JAFREP010000002.1"/>
</dbReference>
<organism evidence="5 6">
    <name type="scientific">Acanthopleuribacter pedis</name>
    <dbReference type="NCBI Taxonomy" id="442870"/>
    <lineage>
        <taxon>Bacteria</taxon>
        <taxon>Pseudomonadati</taxon>
        <taxon>Acidobacteriota</taxon>
        <taxon>Holophagae</taxon>
        <taxon>Acanthopleuribacterales</taxon>
        <taxon>Acanthopleuribacteraceae</taxon>
        <taxon>Acanthopleuribacter</taxon>
    </lineage>
</organism>
<dbReference type="AlphaFoldDB" id="A0A8J7U268"/>
<dbReference type="InterPro" id="IPR002110">
    <property type="entry name" value="Ankyrin_rpt"/>
</dbReference>
<dbReference type="SUPFAM" id="SSF48403">
    <property type="entry name" value="Ankyrin repeat"/>
    <property type="match status" value="1"/>
</dbReference>
<accession>A0A8J7U268</accession>
<protein>
    <submittedName>
        <fullName evidence="5">Ankyrin repeat domain-containing protein</fullName>
    </submittedName>
</protein>
<proteinExistence type="predicted"/>
<dbReference type="PANTHER" id="PTHR24171:SF9">
    <property type="entry name" value="ANKYRIN REPEAT DOMAIN-CONTAINING PROTEIN 39"/>
    <property type="match status" value="1"/>
</dbReference>
<evidence type="ECO:0000313" key="5">
    <source>
        <dbReference type="EMBL" id="MBO1317399.1"/>
    </source>
</evidence>
<dbReference type="PROSITE" id="PS50088">
    <property type="entry name" value="ANK_REPEAT"/>
    <property type="match status" value="1"/>
</dbReference>
<feature type="chain" id="PRO_5035193492" evidence="4">
    <location>
        <begin position="20"/>
        <end position="420"/>
    </location>
</feature>
<evidence type="ECO:0000313" key="6">
    <source>
        <dbReference type="Proteomes" id="UP000664417"/>
    </source>
</evidence>
<dbReference type="Pfam" id="PF12796">
    <property type="entry name" value="Ank_2"/>
    <property type="match status" value="1"/>
</dbReference>
<dbReference type="Proteomes" id="UP000664417">
    <property type="component" value="Unassembled WGS sequence"/>
</dbReference>
<keyword evidence="6" id="KW-1185">Reference proteome</keyword>